<keyword evidence="2" id="KW-0813">Transport</keyword>
<protein>
    <submittedName>
        <fullName evidence="7">Superoxide reductase</fullName>
    </submittedName>
</protein>
<dbReference type="GO" id="GO:0005506">
    <property type="term" value="F:iron ion binding"/>
    <property type="evidence" value="ECO:0007669"/>
    <property type="project" value="InterPro"/>
</dbReference>
<sequence>MKKIGDLYQSGDWKGEKHVPVIHAPEKVKKGEVIEVNLNIGEEIPHPNTQEHYIAWIKLYFHPEGSNFPVEIGSYTFNSHGEYDIYTEPYVTARFKVEKSGTLYATSYCNIHGLWENSLELVVED</sequence>
<dbReference type="PANTHER" id="PTHR36541:SF1">
    <property type="entry name" value="SUPEROXIDE REDUCTASE-RELATED"/>
    <property type="match status" value="1"/>
</dbReference>
<comment type="similarity">
    <text evidence="1">Belongs to the desulfoferrodoxin family.</text>
</comment>
<evidence type="ECO:0000256" key="5">
    <source>
        <dbReference type="ARBA" id="ARBA00023004"/>
    </source>
</evidence>
<keyword evidence="5" id="KW-0408">Iron</keyword>
<dbReference type="PANTHER" id="PTHR36541">
    <property type="entry name" value="SUPEROXIDE REDUCTASE-RELATED"/>
    <property type="match status" value="1"/>
</dbReference>
<dbReference type="AlphaFoldDB" id="A0A1H2XLB5"/>
<keyword evidence="3" id="KW-0479">Metal-binding</keyword>
<proteinExistence type="inferred from homology"/>
<feature type="domain" description="Desulfoferrodoxin ferrous iron-binding" evidence="6">
    <location>
        <begin position="11"/>
        <end position="117"/>
    </location>
</feature>
<dbReference type="GO" id="GO:0016491">
    <property type="term" value="F:oxidoreductase activity"/>
    <property type="evidence" value="ECO:0007669"/>
    <property type="project" value="InterPro"/>
</dbReference>
<dbReference type="InterPro" id="IPR036073">
    <property type="entry name" value="Desulfoferrodoxin_Fe-bd_dom_sf"/>
</dbReference>
<evidence type="ECO:0000313" key="8">
    <source>
        <dbReference type="Proteomes" id="UP000198828"/>
    </source>
</evidence>
<organism evidence="7 8">
    <name type="scientific">Tepidimicrobium xylanilyticum</name>
    <dbReference type="NCBI Taxonomy" id="1123352"/>
    <lineage>
        <taxon>Bacteria</taxon>
        <taxon>Bacillati</taxon>
        <taxon>Bacillota</taxon>
        <taxon>Tissierellia</taxon>
        <taxon>Tissierellales</taxon>
        <taxon>Tepidimicrobiaceae</taxon>
        <taxon>Tepidimicrobium</taxon>
    </lineage>
</organism>
<gene>
    <name evidence="7" type="ORF">SAMN05660923_01476</name>
</gene>
<dbReference type="RefSeq" id="WP_093752319.1">
    <property type="nucleotide sequence ID" value="NZ_FNNG01000005.1"/>
</dbReference>
<dbReference type="CDD" id="cd03172">
    <property type="entry name" value="SORL_classII"/>
    <property type="match status" value="1"/>
</dbReference>
<dbReference type="Gene3D" id="2.60.40.730">
    <property type="entry name" value="SOR catalytic domain"/>
    <property type="match status" value="1"/>
</dbReference>
<name>A0A1H2XLB5_9FIRM</name>
<keyword evidence="8" id="KW-1185">Reference proteome</keyword>
<dbReference type="SUPFAM" id="SSF49367">
    <property type="entry name" value="Superoxide reductase-like"/>
    <property type="match status" value="1"/>
</dbReference>
<evidence type="ECO:0000259" key="6">
    <source>
        <dbReference type="Pfam" id="PF01880"/>
    </source>
</evidence>
<evidence type="ECO:0000256" key="4">
    <source>
        <dbReference type="ARBA" id="ARBA00022982"/>
    </source>
</evidence>
<evidence type="ECO:0000256" key="3">
    <source>
        <dbReference type="ARBA" id="ARBA00022723"/>
    </source>
</evidence>
<dbReference type="Pfam" id="PF01880">
    <property type="entry name" value="Desulfoferrodox"/>
    <property type="match status" value="1"/>
</dbReference>
<dbReference type="Proteomes" id="UP000198828">
    <property type="component" value="Unassembled WGS sequence"/>
</dbReference>
<keyword evidence="4" id="KW-0249">Electron transport</keyword>
<dbReference type="OrthoDB" id="9814936at2"/>
<dbReference type="EMBL" id="FNNG01000005">
    <property type="protein sequence ID" value="SDW93617.1"/>
    <property type="molecule type" value="Genomic_DNA"/>
</dbReference>
<dbReference type="NCBIfam" id="TIGR00332">
    <property type="entry name" value="neela_ferrous"/>
    <property type="match status" value="1"/>
</dbReference>
<evidence type="ECO:0000313" key="7">
    <source>
        <dbReference type="EMBL" id="SDW93617.1"/>
    </source>
</evidence>
<dbReference type="InterPro" id="IPR002742">
    <property type="entry name" value="Desulfoferrodoxin_Fe-bd_dom"/>
</dbReference>
<reference evidence="7 8" key="1">
    <citation type="submission" date="2016-10" db="EMBL/GenBank/DDBJ databases">
        <authorList>
            <person name="de Groot N.N."/>
        </authorList>
    </citation>
    <scope>NUCLEOTIDE SEQUENCE [LARGE SCALE GENOMIC DNA]</scope>
    <source>
        <strain evidence="7 8">DSM 23310</strain>
    </source>
</reference>
<evidence type="ECO:0000256" key="2">
    <source>
        <dbReference type="ARBA" id="ARBA00022448"/>
    </source>
</evidence>
<dbReference type="InterPro" id="IPR051233">
    <property type="entry name" value="Desulfoferrodoxin_SOR"/>
</dbReference>
<evidence type="ECO:0000256" key="1">
    <source>
        <dbReference type="ARBA" id="ARBA00005941"/>
    </source>
</evidence>
<accession>A0A1H2XLB5</accession>